<evidence type="ECO:0000256" key="1">
    <source>
        <dbReference type="SAM" id="MobiDB-lite"/>
    </source>
</evidence>
<feature type="region of interest" description="Disordered" evidence="1">
    <location>
        <begin position="129"/>
        <end position="167"/>
    </location>
</feature>
<feature type="compositionally biased region" description="Acidic residues" evidence="1">
    <location>
        <begin position="129"/>
        <end position="139"/>
    </location>
</feature>
<dbReference type="Proteomes" id="UP000054538">
    <property type="component" value="Unassembled WGS sequence"/>
</dbReference>
<sequence length="209" mass="23251">MEKDSFGTLILPPYSSLKLPGQKDAIRQIMHEAYIKYTNNQHAHVPWKLLINSLEFISEDCLPDDLDEFPDPSKLVGSQVQLIWDLWLARQAKGEPMVMFTGCKKGDLKAEVEKKRGRRQKGKKKEYIEINEENDGEQEGGDHPGVSPGVDQGHIDPQSPAAHASDKHTQVAFLQTLSKAKTYQDLVPLSSTMVTKLVLFTISGPSVAG</sequence>
<reference evidence="3" key="2">
    <citation type="submission" date="2015-01" db="EMBL/GenBank/DDBJ databases">
        <title>Evolutionary Origins and Diversification of the Mycorrhizal Mutualists.</title>
        <authorList>
            <consortium name="DOE Joint Genome Institute"/>
            <consortium name="Mycorrhizal Genomics Consortium"/>
            <person name="Kohler A."/>
            <person name="Kuo A."/>
            <person name="Nagy L.G."/>
            <person name="Floudas D."/>
            <person name="Copeland A."/>
            <person name="Barry K.W."/>
            <person name="Cichocki N."/>
            <person name="Veneault-Fourrey C."/>
            <person name="LaButti K."/>
            <person name="Lindquist E.A."/>
            <person name="Lipzen A."/>
            <person name="Lundell T."/>
            <person name="Morin E."/>
            <person name="Murat C."/>
            <person name="Riley R."/>
            <person name="Ohm R."/>
            <person name="Sun H."/>
            <person name="Tunlid A."/>
            <person name="Henrissat B."/>
            <person name="Grigoriev I.V."/>
            <person name="Hibbett D.S."/>
            <person name="Martin F."/>
        </authorList>
    </citation>
    <scope>NUCLEOTIDE SEQUENCE [LARGE SCALE GENOMIC DNA]</scope>
    <source>
        <strain evidence="3">Ve08.2h10</strain>
    </source>
</reference>
<keyword evidence="3" id="KW-1185">Reference proteome</keyword>
<proteinExistence type="predicted"/>
<dbReference type="EMBL" id="KN830066">
    <property type="protein sequence ID" value="KIK73136.1"/>
    <property type="molecule type" value="Genomic_DNA"/>
</dbReference>
<evidence type="ECO:0000313" key="2">
    <source>
        <dbReference type="EMBL" id="KIK73136.1"/>
    </source>
</evidence>
<accession>A0A0D0CQP3</accession>
<gene>
    <name evidence="2" type="ORF">PAXRUDRAFT_21187</name>
</gene>
<protein>
    <submittedName>
        <fullName evidence="2">Uncharacterized protein</fullName>
    </submittedName>
</protein>
<name>A0A0D0CQP3_9AGAM</name>
<organism evidence="2 3">
    <name type="scientific">Paxillus rubicundulus Ve08.2h10</name>
    <dbReference type="NCBI Taxonomy" id="930991"/>
    <lineage>
        <taxon>Eukaryota</taxon>
        <taxon>Fungi</taxon>
        <taxon>Dikarya</taxon>
        <taxon>Basidiomycota</taxon>
        <taxon>Agaricomycotina</taxon>
        <taxon>Agaricomycetes</taxon>
        <taxon>Agaricomycetidae</taxon>
        <taxon>Boletales</taxon>
        <taxon>Paxilineae</taxon>
        <taxon>Paxillaceae</taxon>
        <taxon>Paxillus</taxon>
    </lineage>
</organism>
<dbReference type="AlphaFoldDB" id="A0A0D0CQP3"/>
<dbReference type="HOGENOM" id="CLU_114210_0_0_1"/>
<evidence type="ECO:0000313" key="3">
    <source>
        <dbReference type="Proteomes" id="UP000054538"/>
    </source>
</evidence>
<dbReference type="InParanoid" id="A0A0D0CQP3"/>
<reference evidence="2 3" key="1">
    <citation type="submission" date="2014-04" db="EMBL/GenBank/DDBJ databases">
        <authorList>
            <consortium name="DOE Joint Genome Institute"/>
            <person name="Kuo A."/>
            <person name="Kohler A."/>
            <person name="Jargeat P."/>
            <person name="Nagy L.G."/>
            <person name="Floudas D."/>
            <person name="Copeland A."/>
            <person name="Barry K.W."/>
            <person name="Cichocki N."/>
            <person name="Veneault-Fourrey C."/>
            <person name="LaButti K."/>
            <person name="Lindquist E.A."/>
            <person name="Lipzen A."/>
            <person name="Lundell T."/>
            <person name="Morin E."/>
            <person name="Murat C."/>
            <person name="Sun H."/>
            <person name="Tunlid A."/>
            <person name="Henrissat B."/>
            <person name="Grigoriev I.V."/>
            <person name="Hibbett D.S."/>
            <person name="Martin F."/>
            <person name="Nordberg H.P."/>
            <person name="Cantor M.N."/>
            <person name="Hua S.X."/>
        </authorList>
    </citation>
    <scope>NUCLEOTIDE SEQUENCE [LARGE SCALE GENOMIC DNA]</scope>
    <source>
        <strain evidence="2 3">Ve08.2h10</strain>
    </source>
</reference>
<dbReference type="OrthoDB" id="3235041at2759"/>